<evidence type="ECO:0000256" key="10">
    <source>
        <dbReference type="ARBA" id="ARBA00023180"/>
    </source>
</evidence>
<evidence type="ECO:0000259" key="13">
    <source>
        <dbReference type="PROSITE" id="PS50893"/>
    </source>
</evidence>
<accession>U6MCY1</accession>
<evidence type="ECO:0000256" key="8">
    <source>
        <dbReference type="ARBA" id="ARBA00022989"/>
    </source>
</evidence>
<dbReference type="Proteomes" id="UP000030754">
    <property type="component" value="Unassembled WGS sequence"/>
</dbReference>
<reference evidence="15" key="2">
    <citation type="submission" date="2013-10" db="EMBL/GenBank/DDBJ databases">
        <authorList>
            <person name="Aslett M."/>
        </authorList>
    </citation>
    <scope>NUCLEOTIDE SEQUENCE [LARGE SCALE GENOMIC DNA]</scope>
    <source>
        <strain evidence="15">Houghton</strain>
    </source>
</reference>
<feature type="domain" description="ABC transporter" evidence="13">
    <location>
        <begin position="1038"/>
        <end position="1307"/>
    </location>
</feature>
<feature type="transmembrane region" description="Helical" evidence="12">
    <location>
        <begin position="325"/>
        <end position="345"/>
    </location>
</feature>
<dbReference type="OrthoDB" id="6500128at2759"/>
<dbReference type="PROSITE" id="PS00211">
    <property type="entry name" value="ABC_TRANSPORTER_1"/>
    <property type="match status" value="2"/>
</dbReference>
<keyword evidence="2" id="KW-0813">Transport</keyword>
<dbReference type="CDD" id="cd03249">
    <property type="entry name" value="ABC_MTABC3_MDL1_MDL2"/>
    <property type="match status" value="2"/>
</dbReference>
<feature type="region of interest" description="Disordered" evidence="11">
    <location>
        <begin position="641"/>
        <end position="668"/>
    </location>
</feature>
<dbReference type="EMBL" id="HG722335">
    <property type="protein sequence ID" value="CDJ62057.1"/>
    <property type="molecule type" value="Genomic_DNA"/>
</dbReference>
<keyword evidence="9 12" id="KW-0472">Membrane</keyword>
<dbReference type="SUPFAM" id="SSF90123">
    <property type="entry name" value="ABC transporter transmembrane region"/>
    <property type="match status" value="2"/>
</dbReference>
<dbReference type="RefSeq" id="XP_013439419.1">
    <property type="nucleotide sequence ID" value="XM_013583965.1"/>
</dbReference>
<evidence type="ECO:0000256" key="7">
    <source>
        <dbReference type="ARBA" id="ARBA00022967"/>
    </source>
</evidence>
<dbReference type="InterPro" id="IPR039421">
    <property type="entry name" value="Type_1_exporter"/>
</dbReference>
<feature type="transmembrane region" description="Helical" evidence="12">
    <location>
        <begin position="140"/>
        <end position="163"/>
    </location>
</feature>
<dbReference type="InterPro" id="IPR003439">
    <property type="entry name" value="ABC_transporter-like_ATP-bd"/>
</dbReference>
<feature type="transmembrane region" description="Helical" evidence="12">
    <location>
        <begin position="247"/>
        <end position="268"/>
    </location>
</feature>
<keyword evidence="3 12" id="KW-0812">Transmembrane</keyword>
<dbReference type="PROSITE" id="PS50893">
    <property type="entry name" value="ABC_TRANSPORTER_2"/>
    <property type="match status" value="2"/>
</dbReference>
<feature type="transmembrane region" description="Helical" evidence="12">
    <location>
        <begin position="219"/>
        <end position="241"/>
    </location>
</feature>
<dbReference type="GO" id="GO:0005743">
    <property type="term" value="C:mitochondrial inner membrane"/>
    <property type="evidence" value="ECO:0007669"/>
    <property type="project" value="TreeGrafter"/>
</dbReference>
<dbReference type="InterPro" id="IPR011527">
    <property type="entry name" value="ABC1_TM_dom"/>
</dbReference>
<evidence type="ECO:0000313" key="16">
    <source>
        <dbReference type="Proteomes" id="UP000030754"/>
    </source>
</evidence>
<feature type="domain" description="ABC transmembrane type-1" evidence="14">
    <location>
        <begin position="711"/>
        <end position="1001"/>
    </location>
</feature>
<feature type="transmembrane region" description="Helical" evidence="12">
    <location>
        <begin position="937"/>
        <end position="962"/>
    </location>
</feature>
<evidence type="ECO:0000256" key="12">
    <source>
        <dbReference type="SAM" id="Phobius"/>
    </source>
</evidence>
<evidence type="ECO:0000256" key="5">
    <source>
        <dbReference type="ARBA" id="ARBA00022741"/>
    </source>
</evidence>
<feature type="transmembrane region" description="Helical" evidence="12">
    <location>
        <begin position="974"/>
        <end position="997"/>
    </location>
</feature>
<evidence type="ECO:0000256" key="1">
    <source>
        <dbReference type="ARBA" id="ARBA00004141"/>
    </source>
</evidence>
<dbReference type="Gene3D" id="1.20.1560.10">
    <property type="entry name" value="ABC transporter type 1, transmembrane domain"/>
    <property type="match status" value="3"/>
</dbReference>
<dbReference type="GO" id="GO:0005524">
    <property type="term" value="F:ATP binding"/>
    <property type="evidence" value="ECO:0007669"/>
    <property type="project" value="UniProtKB-KW"/>
</dbReference>
<feature type="transmembrane region" description="Helical" evidence="12">
    <location>
        <begin position="97"/>
        <end position="120"/>
    </location>
</feature>
<dbReference type="VEuPathDB" id="ToxoDB:ENH_00002610"/>
<feature type="region of interest" description="Disordered" evidence="11">
    <location>
        <begin position="1"/>
        <end position="78"/>
    </location>
</feature>
<evidence type="ECO:0000256" key="2">
    <source>
        <dbReference type="ARBA" id="ARBA00022448"/>
    </source>
</evidence>
<evidence type="ECO:0000256" key="3">
    <source>
        <dbReference type="ARBA" id="ARBA00022692"/>
    </source>
</evidence>
<reference evidence="15" key="1">
    <citation type="submission" date="2013-10" db="EMBL/GenBank/DDBJ databases">
        <title>Genomic analysis of the causative agents of coccidiosis in chickens.</title>
        <authorList>
            <person name="Reid A.J."/>
            <person name="Blake D."/>
            <person name="Billington K."/>
            <person name="Browne H."/>
            <person name="Dunn M."/>
            <person name="Hung S."/>
            <person name="Kawahara F."/>
            <person name="Miranda-Saavedra D."/>
            <person name="Mourier T."/>
            <person name="Nagra H."/>
            <person name="Otto T.D."/>
            <person name="Rawlings N."/>
            <person name="Sanchez A."/>
            <person name="Sanders M."/>
            <person name="Subramaniam C."/>
            <person name="Tay Y."/>
            <person name="Dear P."/>
            <person name="Doerig C."/>
            <person name="Gruber A."/>
            <person name="Parkinson J."/>
            <person name="Shirley M."/>
            <person name="Wan K.L."/>
            <person name="Berriman M."/>
            <person name="Tomley F."/>
            <person name="Pain A."/>
        </authorList>
    </citation>
    <scope>NUCLEOTIDE SEQUENCE [LARGE SCALE GENOMIC DNA]</scope>
    <source>
        <strain evidence="15">Houghton</strain>
    </source>
</reference>
<sequence length="1314" mass="142124">MSDSKNAAEPESTSMLPQSDQNAAEAPQEPNAGEAPPGAGEKSEDAAQKTSKDQRALEISENAAKYKRAADEPKHPKKSGWHDDIFASFRHASKLDIVLLLCGGTASAAVGALLPVFFIIFGNLLEEMNTTLDTNYYVKIMAWLGFGAFLGACTSTSCFEIVADRQSKAFKESYFKSIIRQEMAWYDQCNVASLASRMEANVASIRSGIGLKLAMRMNLFPCMQLIQLSTVVVGAIVVGFIKSWKLTLVSAAAVPVVLGFGLLVAWAVRKQESDSLAGLMTSMFLMSSLALWYGGELLANSTEDAIKVLTVPVDENDPSTWPKPAFSGASAITVFFCILIGAFSLGQIINNVTALVKANTAAMDLEEVIERTSAIDPLASGGRTDVKLDGDIEFKNVAFSYPSRPDRPIFTNLNLRIPAGKCVALVGGSGCGKSTILQLLQRVYDCDSGTVTVGGIPTRDINVATLRRHLGVVSQEPRLFSTTVRKNIELGSPDPVTMEQVIAAAKEANADGFITRFPEGYETDCGAYGGQLSGGQKQRIAIARALIRRPNILIFDEATSALDTQSERVVQDALDALVQTSKATTLIVAHRLSTIQNADLIIVLEPSPQGATVAQQGTHHELMKDTTGLYYHLVSSQIVPTVDETEDDTTPQPVKREESEPDDLEAPSAKETWRESMKHVGGSIAHVSRSLTHSPNFRTYKIILKHWVVVLLTLIAAACAGVIFPVFGYSFAHFISTYFSPDPQAIRDGVAKWALILVGLGFAQGIVDAIKIFGIDFCGYKVATALREKAFHQTVHQDIAFFDLSENNAGKLCSILSADVLDVKVGCTGNVVSVVQVFASFATGLIIAFCGEWRLALVILAFCVLLVPANVIEAKMGNPAPTHKVRQGDEVKGAPMIMNQATSGIRVVSAFGLEEVFIKSYTEEIEKEQSTKVKEGVVLGLAYGFSQAVNFFVNCLALWYGGKLVAEEGVKSEVITQTIFALTFAVSSVGQTVLFTTDSGKATAAGRRVYGLIDRPSEIDVRDSGGKVLSHETFKGVIDVDRINFTYPTRPDNRVYRNLTFSIKEGEAVALVGASGCGKSTIVQLVERFYDLKSTYKVKPTSQSEQEEPNKGVERVHISEGRILLDGDDLRELNVVSVRQQEGLVSQEPVLFDMTIEENIAISKPGATQEEIREAAKLANAAGFISTFPDGYNTNVGSGGAQLSGGQKQRIAIARALIRKPRLLILDEATSALDAESEKIVQQTIDELLAAEKRSTIIIAHRLSTVRNADKIVVLTNEDKRGSRVAEVGTHDELMQIKGGLYRTLVGLANIRSE</sequence>
<feature type="transmembrane region" description="Helical" evidence="12">
    <location>
        <begin position="855"/>
        <end position="872"/>
    </location>
</feature>
<proteinExistence type="predicted"/>
<keyword evidence="16" id="KW-1185">Reference proteome</keyword>
<dbReference type="GeneID" id="25470456"/>
<keyword evidence="6 15" id="KW-0067">ATP-binding</keyword>
<dbReference type="CDD" id="cd18577">
    <property type="entry name" value="ABC_6TM_Pgp_ABCB1_D1_like"/>
    <property type="match status" value="1"/>
</dbReference>
<keyword evidence="4" id="KW-0677">Repeat</keyword>
<evidence type="ECO:0000256" key="11">
    <source>
        <dbReference type="SAM" id="MobiDB-lite"/>
    </source>
</evidence>
<dbReference type="InterPro" id="IPR027417">
    <property type="entry name" value="P-loop_NTPase"/>
</dbReference>
<name>U6MCY1_9EIME</name>
<evidence type="ECO:0000259" key="14">
    <source>
        <dbReference type="PROSITE" id="PS50929"/>
    </source>
</evidence>
<evidence type="ECO:0000256" key="9">
    <source>
        <dbReference type="ARBA" id="ARBA00023136"/>
    </source>
</evidence>
<dbReference type="GO" id="GO:0090374">
    <property type="term" value="P:oligopeptide export from mitochondrion"/>
    <property type="evidence" value="ECO:0007669"/>
    <property type="project" value="TreeGrafter"/>
</dbReference>
<dbReference type="InterPro" id="IPR003593">
    <property type="entry name" value="AAA+_ATPase"/>
</dbReference>
<dbReference type="GO" id="GO:0016887">
    <property type="term" value="F:ATP hydrolysis activity"/>
    <property type="evidence" value="ECO:0007669"/>
    <property type="project" value="InterPro"/>
</dbReference>
<organism evidence="15 16">
    <name type="scientific">Eimeria necatrix</name>
    <dbReference type="NCBI Taxonomy" id="51315"/>
    <lineage>
        <taxon>Eukaryota</taxon>
        <taxon>Sar</taxon>
        <taxon>Alveolata</taxon>
        <taxon>Apicomplexa</taxon>
        <taxon>Conoidasida</taxon>
        <taxon>Coccidia</taxon>
        <taxon>Eucoccidiorida</taxon>
        <taxon>Eimeriorina</taxon>
        <taxon>Eimeriidae</taxon>
        <taxon>Eimeria</taxon>
    </lineage>
</organism>
<evidence type="ECO:0000256" key="4">
    <source>
        <dbReference type="ARBA" id="ARBA00022737"/>
    </source>
</evidence>
<feature type="transmembrane region" description="Helical" evidence="12">
    <location>
        <begin position="275"/>
        <end position="294"/>
    </location>
</feature>
<dbReference type="SMART" id="SM00382">
    <property type="entry name" value="AAA"/>
    <property type="match status" value="2"/>
</dbReference>
<dbReference type="CDD" id="cd18578">
    <property type="entry name" value="ABC_6TM_Pgp_ABCB1_D2_like"/>
    <property type="match status" value="1"/>
</dbReference>
<comment type="subcellular location">
    <subcellularLocation>
        <location evidence="1">Membrane</location>
        <topology evidence="1">Multi-pass membrane protein</topology>
    </subcellularLocation>
</comment>
<keyword evidence="7" id="KW-1278">Translocase</keyword>
<feature type="domain" description="ABC transmembrane type-1" evidence="14">
    <location>
        <begin position="98"/>
        <end position="270"/>
    </location>
</feature>
<dbReference type="InterPro" id="IPR017871">
    <property type="entry name" value="ABC_transporter-like_CS"/>
</dbReference>
<feature type="compositionally biased region" description="Polar residues" evidence="11">
    <location>
        <begin position="1"/>
        <end position="22"/>
    </location>
</feature>
<gene>
    <name evidence="15" type="ORF">ENH_00002610</name>
</gene>
<feature type="compositionally biased region" description="Basic and acidic residues" evidence="11">
    <location>
        <begin position="68"/>
        <end position="78"/>
    </location>
</feature>
<keyword evidence="8 12" id="KW-1133">Transmembrane helix</keyword>
<dbReference type="PROSITE" id="PS50929">
    <property type="entry name" value="ABC_TM1F"/>
    <property type="match status" value="2"/>
</dbReference>
<feature type="domain" description="ABC transporter" evidence="13">
    <location>
        <begin position="392"/>
        <end position="631"/>
    </location>
</feature>
<dbReference type="Pfam" id="PF00664">
    <property type="entry name" value="ABC_membrane"/>
    <property type="match status" value="2"/>
</dbReference>
<feature type="compositionally biased region" description="Basic and acidic residues" evidence="11">
    <location>
        <begin position="41"/>
        <end position="58"/>
    </location>
</feature>
<keyword evidence="5" id="KW-0547">Nucleotide-binding</keyword>
<dbReference type="InterPro" id="IPR036640">
    <property type="entry name" value="ABC1_TM_sf"/>
</dbReference>
<dbReference type="Pfam" id="PF00005">
    <property type="entry name" value="ABC_tran"/>
    <property type="match status" value="2"/>
</dbReference>
<dbReference type="Gene3D" id="3.40.50.300">
    <property type="entry name" value="P-loop containing nucleotide triphosphate hydrolases"/>
    <property type="match status" value="2"/>
</dbReference>
<dbReference type="FunFam" id="3.40.50.300:FF:000479">
    <property type="entry name" value="Multidrug resistance protein 1A"/>
    <property type="match status" value="1"/>
</dbReference>
<dbReference type="GO" id="GO:0015421">
    <property type="term" value="F:ABC-type oligopeptide transporter activity"/>
    <property type="evidence" value="ECO:0007669"/>
    <property type="project" value="TreeGrafter"/>
</dbReference>
<keyword evidence="10" id="KW-0325">Glycoprotein</keyword>
<dbReference type="SUPFAM" id="SSF52540">
    <property type="entry name" value="P-loop containing nucleoside triphosphate hydrolases"/>
    <property type="match status" value="2"/>
</dbReference>
<evidence type="ECO:0000313" key="15">
    <source>
        <dbReference type="EMBL" id="CDJ62057.1"/>
    </source>
</evidence>
<protein>
    <submittedName>
        <fullName evidence="15">ATP-binding cassette protein subfamily B member 2, putative</fullName>
    </submittedName>
</protein>
<feature type="transmembrane region" description="Helical" evidence="12">
    <location>
        <begin position="707"/>
        <end position="730"/>
    </location>
</feature>
<dbReference type="PANTHER" id="PTHR43394">
    <property type="entry name" value="ATP-DEPENDENT PERMEASE MDL1, MITOCHONDRIAL"/>
    <property type="match status" value="1"/>
</dbReference>
<feature type="transmembrane region" description="Helical" evidence="12">
    <location>
        <begin position="750"/>
        <end position="767"/>
    </location>
</feature>
<feature type="transmembrane region" description="Helical" evidence="12">
    <location>
        <begin position="831"/>
        <end position="849"/>
    </location>
</feature>
<dbReference type="PANTHER" id="PTHR43394:SF18">
    <property type="entry name" value="ABC TRANSPORTER B FAMILY MEMBER 11-LIKE"/>
    <property type="match status" value="1"/>
</dbReference>
<dbReference type="FunFam" id="3.40.50.300:FF:000836">
    <property type="entry name" value="ABC transporter B family member 25"/>
    <property type="match status" value="1"/>
</dbReference>
<evidence type="ECO:0000256" key="6">
    <source>
        <dbReference type="ARBA" id="ARBA00022840"/>
    </source>
</evidence>